<dbReference type="PANTHER" id="PTHR48064:SF6">
    <property type="entry name" value="RECEPTOR-LIKE PROTEIN KINASE 2"/>
    <property type="match status" value="1"/>
</dbReference>
<evidence type="ECO:0000256" key="1">
    <source>
        <dbReference type="ARBA" id="ARBA00022614"/>
    </source>
</evidence>
<evidence type="ECO:0000313" key="3">
    <source>
        <dbReference type="EMBL" id="CAB9526596.1"/>
    </source>
</evidence>
<keyword evidence="3" id="KW-0808">Transferase</keyword>
<dbReference type="SMART" id="SM00369">
    <property type="entry name" value="LRR_TYP"/>
    <property type="match status" value="5"/>
</dbReference>
<keyword evidence="3" id="KW-0418">Kinase</keyword>
<dbReference type="OrthoDB" id="46005at2759"/>
<dbReference type="InterPro" id="IPR003591">
    <property type="entry name" value="Leu-rich_rpt_typical-subtyp"/>
</dbReference>
<keyword evidence="3" id="KW-0675">Receptor</keyword>
<evidence type="ECO:0000256" key="2">
    <source>
        <dbReference type="ARBA" id="ARBA00022737"/>
    </source>
</evidence>
<accession>A0A9N8ESS9</accession>
<dbReference type="InterPro" id="IPR053038">
    <property type="entry name" value="RLP_Defense"/>
</dbReference>
<dbReference type="Proteomes" id="UP001153069">
    <property type="component" value="Unassembled WGS sequence"/>
</dbReference>
<dbReference type="Gene3D" id="3.80.10.10">
    <property type="entry name" value="Ribonuclease Inhibitor"/>
    <property type="match status" value="3"/>
</dbReference>
<keyword evidence="4" id="KW-1185">Reference proteome</keyword>
<dbReference type="SUPFAM" id="SSF52047">
    <property type="entry name" value="RNI-like"/>
    <property type="match status" value="1"/>
</dbReference>
<dbReference type="PANTHER" id="PTHR48064">
    <property type="entry name" value="OS01G0750400 PROTEIN"/>
    <property type="match status" value="1"/>
</dbReference>
<evidence type="ECO:0000313" key="4">
    <source>
        <dbReference type="Proteomes" id="UP001153069"/>
    </source>
</evidence>
<organism evidence="3 4">
    <name type="scientific">Seminavis robusta</name>
    <dbReference type="NCBI Taxonomy" id="568900"/>
    <lineage>
        <taxon>Eukaryota</taxon>
        <taxon>Sar</taxon>
        <taxon>Stramenopiles</taxon>
        <taxon>Ochrophyta</taxon>
        <taxon>Bacillariophyta</taxon>
        <taxon>Bacillariophyceae</taxon>
        <taxon>Bacillariophycidae</taxon>
        <taxon>Naviculales</taxon>
        <taxon>Naviculaceae</taxon>
        <taxon>Seminavis</taxon>
    </lineage>
</organism>
<dbReference type="InterPro" id="IPR032675">
    <property type="entry name" value="LRR_dom_sf"/>
</dbReference>
<dbReference type="GO" id="GO:0016301">
    <property type="term" value="F:kinase activity"/>
    <property type="evidence" value="ECO:0007669"/>
    <property type="project" value="UniProtKB-KW"/>
</dbReference>
<sequence>MAISTQQEEGIRRRTFRWATAAVFSAASIGLCFACHAKTRMLEHNGELETRRAALHSGLDDDTTDMMLFSRRLDLEADETNVLEFASKSQDNATLGSTTSSGTVSNETQTSAPIIAGLSAATIADIQEEGSAQYIAYQWLLADPNLNTFDQRALRSRFAMATLYHATRGDTWTLNNNWLSYNHSVCQWYSSLDDERIPFIFPGFESPCYDRDSDYLQNLVLADQNMKGTLPEEISLMTGLSSIFLNNNSLAGSVPFSWVNLSSLIHLSLNNNHLQGTIHSDLFSLTNLQRLDLSFNAIQGTLPTEIGRAEKLVALVLEAHQLVSPLPSELGSATNLQYLNMGNGHRIEFRKATSKTPQRLFTEIGRLTKLRTFLVPYTYMFERGLPEELFDLTSLNWLDLKGAGALNSELPTSIGRLTNLVSLELTHNSFIGNIPSELALLTNLADFNAEFCDFTGKIPSEVATMTNLRKFLLCYNLLSGSIPEQLGSLTALDDLHLCRNDFTGHIATTLGLLTELTHLDLKGNFLSGQVPPALGQLNTSEAVLEIQGNELTGVVPPGVCDTFSRIFADCVSEVECGCCTSFEMLPMIVACGGQ</sequence>
<keyword evidence="1" id="KW-0433">Leucine-rich repeat</keyword>
<dbReference type="EMBL" id="CAICTM010001851">
    <property type="protein sequence ID" value="CAB9526596.1"/>
    <property type="molecule type" value="Genomic_DNA"/>
</dbReference>
<keyword evidence="2" id="KW-0677">Repeat</keyword>
<reference evidence="3" key="1">
    <citation type="submission" date="2020-06" db="EMBL/GenBank/DDBJ databases">
        <authorList>
            <consortium name="Plant Systems Biology data submission"/>
        </authorList>
    </citation>
    <scope>NUCLEOTIDE SEQUENCE</scope>
    <source>
        <strain evidence="3">D6</strain>
    </source>
</reference>
<dbReference type="InterPro" id="IPR001611">
    <property type="entry name" value="Leu-rich_rpt"/>
</dbReference>
<protein>
    <submittedName>
        <fullName evidence="3">LRR receptor-like serine threonine-protein kinase</fullName>
    </submittedName>
</protein>
<dbReference type="Pfam" id="PF00560">
    <property type="entry name" value="LRR_1"/>
    <property type="match status" value="4"/>
</dbReference>
<proteinExistence type="predicted"/>
<comment type="caution">
    <text evidence="3">The sequence shown here is derived from an EMBL/GenBank/DDBJ whole genome shotgun (WGS) entry which is preliminary data.</text>
</comment>
<dbReference type="AlphaFoldDB" id="A0A9N8ESS9"/>
<dbReference type="FunFam" id="3.80.10.10:FF:000041">
    <property type="entry name" value="LRR receptor-like serine/threonine-protein kinase ERECTA"/>
    <property type="match status" value="2"/>
</dbReference>
<name>A0A9N8ESS9_9STRA</name>
<gene>
    <name evidence="3" type="ORF">SEMRO_1853_G301780.1</name>
</gene>